<dbReference type="Gene3D" id="2.60.120.920">
    <property type="match status" value="2"/>
</dbReference>
<name>A0A813TXD6_9BILA</name>
<dbReference type="AlphaFoldDB" id="A0A813TXD6"/>
<dbReference type="PROSITE" id="PS50188">
    <property type="entry name" value="B302_SPRY"/>
    <property type="match status" value="1"/>
</dbReference>
<gene>
    <name evidence="3" type="ORF">JXQ802_LOCUS15723</name>
    <name evidence="2" type="ORF">PYM288_LOCUS5306</name>
</gene>
<keyword evidence="5" id="KW-1185">Reference proteome</keyword>
<dbReference type="EMBL" id="CAJNOL010000370">
    <property type="protein sequence ID" value="CAF1032645.1"/>
    <property type="molecule type" value="Genomic_DNA"/>
</dbReference>
<evidence type="ECO:0000313" key="2">
    <source>
        <dbReference type="EMBL" id="CAF0815335.1"/>
    </source>
</evidence>
<dbReference type="Proteomes" id="UP000663854">
    <property type="component" value="Unassembled WGS sequence"/>
</dbReference>
<dbReference type="SUPFAM" id="SSF49899">
    <property type="entry name" value="Concanavalin A-like lectins/glucanases"/>
    <property type="match status" value="1"/>
</dbReference>
<protein>
    <recommendedName>
        <fullName evidence="1">B30.2/SPRY domain-containing protein</fullName>
    </recommendedName>
</protein>
<sequence>MTTNTHYRIIGDIRIKKKVSTTGKSKGRKVDITYGKNETNFDDIAIIQKQELLTPNTPCFVVEVHKCDPNAIISVGIASLDIDKHAGQYNNSLGYHNNTGRIYSSWKIYANTLGLKYGKGNTVAMYVTYFGEHLSTVLIFYDNFPIATRYHFESNKNRYFPTITFSGGSAIISILWPDSVEQLPSITDMPISQWIRGPLISYNSNTGFFENRAKIEDLPIQSPIPLSKSFRYFIVIQEELSPIDGKGASVGLATCSPLKPTPTCSLMKDYYTWFSKTRMKIGNSIGWGIFYDENCHDDKAEQLCLVFVMFNKLIVDALFVLQPEGGFVPIVLLQSYATRVSIERHDILTIEELDKLQGFYTQMLRPAMEIFRKDKDERFLSEQSFRKSEQVLLNIDNHLCRVSIPKTENSIHYIQFCQPLTYERRFFFVELENISKQCQITIGIASSKHEFNVAPGIIHNTVGYNSYTGKLYSNRKDTGNMHGQKCNKGDTMGVEIVVFDKEMSVVLFSKNFRPIGTRYLTLNDYSQYFPTILIENNGDPVELLVYWQTRISLPPYYNITNSEDWCVPDGTNIDLKENMFILPQHLDHSLCIQAPISLNKKYHHFEIVLLEKFSDSEPPPAIALCTAAPIDPSPTSQFRQDYLRFWPTGDAARYLKQGDKIGWGILFPQEEDSLIENNKEQLIICYLTVNRTVGYVRVLYQPIGGFYPVVIAPPNINLIQMDFSATRILTEDFTSEQIKGIIADARQQIEEEEEQQLLKSSVSLDIKSGVSTQIINETSSDVSSIMPDNYEDNPYNPSVKSTTCIII</sequence>
<dbReference type="InterPro" id="IPR013320">
    <property type="entry name" value="ConA-like_dom_sf"/>
</dbReference>
<evidence type="ECO:0000259" key="1">
    <source>
        <dbReference type="PROSITE" id="PS50188"/>
    </source>
</evidence>
<evidence type="ECO:0000313" key="5">
    <source>
        <dbReference type="Proteomes" id="UP000663870"/>
    </source>
</evidence>
<feature type="domain" description="B30.2/SPRY" evidence="1">
    <location>
        <begin position="1"/>
        <end position="181"/>
    </location>
</feature>
<proteinExistence type="predicted"/>
<organism evidence="2 4">
    <name type="scientific">Rotaria sordida</name>
    <dbReference type="NCBI Taxonomy" id="392033"/>
    <lineage>
        <taxon>Eukaryota</taxon>
        <taxon>Metazoa</taxon>
        <taxon>Spiralia</taxon>
        <taxon>Gnathifera</taxon>
        <taxon>Rotifera</taxon>
        <taxon>Eurotatoria</taxon>
        <taxon>Bdelloidea</taxon>
        <taxon>Philodinida</taxon>
        <taxon>Philodinidae</taxon>
        <taxon>Rotaria</taxon>
    </lineage>
</organism>
<dbReference type="EMBL" id="CAJNOH010000053">
    <property type="protein sequence ID" value="CAF0815335.1"/>
    <property type="molecule type" value="Genomic_DNA"/>
</dbReference>
<evidence type="ECO:0000313" key="3">
    <source>
        <dbReference type="EMBL" id="CAF1032645.1"/>
    </source>
</evidence>
<comment type="caution">
    <text evidence="2">The sequence shown here is derived from an EMBL/GenBank/DDBJ whole genome shotgun (WGS) entry which is preliminary data.</text>
</comment>
<dbReference type="InterPro" id="IPR043136">
    <property type="entry name" value="B30.2/SPRY_sf"/>
</dbReference>
<evidence type="ECO:0000313" key="4">
    <source>
        <dbReference type="Proteomes" id="UP000663854"/>
    </source>
</evidence>
<reference evidence="2" key="1">
    <citation type="submission" date="2021-02" db="EMBL/GenBank/DDBJ databases">
        <authorList>
            <person name="Nowell W R."/>
        </authorList>
    </citation>
    <scope>NUCLEOTIDE SEQUENCE</scope>
</reference>
<dbReference type="InterPro" id="IPR001870">
    <property type="entry name" value="B30.2/SPRY"/>
</dbReference>
<dbReference type="Proteomes" id="UP000663870">
    <property type="component" value="Unassembled WGS sequence"/>
</dbReference>
<accession>A0A813TXD6</accession>